<dbReference type="AlphaFoldDB" id="A0A2I0KI45"/>
<gene>
    <name evidence="1" type="ORF">CRG98_011394</name>
</gene>
<dbReference type="Proteomes" id="UP000233551">
    <property type="component" value="Unassembled WGS sequence"/>
</dbReference>
<protein>
    <submittedName>
        <fullName evidence="1">Uncharacterized protein</fullName>
    </submittedName>
</protein>
<proteinExistence type="predicted"/>
<evidence type="ECO:0000313" key="1">
    <source>
        <dbReference type="EMBL" id="PKI68195.1"/>
    </source>
</evidence>
<sequence>MATHWMVKDEQRPHLTKMLLNVTISGSTGAEHAVRRPEVTVGDLISTAASARWCGTRWCGTRWRRSAKPRLISTSSSRSRSQTC</sequence>
<keyword evidence="2" id="KW-1185">Reference proteome</keyword>
<comment type="caution">
    <text evidence="1">The sequence shown here is derived from an EMBL/GenBank/DDBJ whole genome shotgun (WGS) entry which is preliminary data.</text>
</comment>
<evidence type="ECO:0000313" key="2">
    <source>
        <dbReference type="Proteomes" id="UP000233551"/>
    </source>
</evidence>
<name>A0A2I0KI45_PUNGR</name>
<reference evidence="1 2" key="1">
    <citation type="submission" date="2017-11" db="EMBL/GenBank/DDBJ databases">
        <title>De-novo sequencing of pomegranate (Punica granatum L.) genome.</title>
        <authorList>
            <person name="Akparov Z."/>
            <person name="Amiraslanov A."/>
            <person name="Hajiyeva S."/>
            <person name="Abbasov M."/>
            <person name="Kaur K."/>
            <person name="Hamwieh A."/>
            <person name="Solovyev V."/>
            <person name="Salamov A."/>
            <person name="Braich B."/>
            <person name="Kosarev P."/>
            <person name="Mahmoud A."/>
            <person name="Hajiyev E."/>
            <person name="Babayeva S."/>
            <person name="Izzatullayeva V."/>
            <person name="Mammadov A."/>
            <person name="Mammadov A."/>
            <person name="Sharifova S."/>
            <person name="Ojaghi J."/>
            <person name="Eynullazada K."/>
            <person name="Bayramov B."/>
            <person name="Abdulazimova A."/>
            <person name="Shahmuradov I."/>
        </authorList>
    </citation>
    <scope>NUCLEOTIDE SEQUENCE [LARGE SCALE GENOMIC DNA]</scope>
    <source>
        <strain evidence="2">cv. AG2017</strain>
        <tissue evidence="1">Leaf</tissue>
    </source>
</reference>
<dbReference type="EMBL" id="PGOL01000567">
    <property type="protein sequence ID" value="PKI68195.1"/>
    <property type="molecule type" value="Genomic_DNA"/>
</dbReference>
<organism evidence="1 2">
    <name type="scientific">Punica granatum</name>
    <name type="common">Pomegranate</name>
    <dbReference type="NCBI Taxonomy" id="22663"/>
    <lineage>
        <taxon>Eukaryota</taxon>
        <taxon>Viridiplantae</taxon>
        <taxon>Streptophyta</taxon>
        <taxon>Embryophyta</taxon>
        <taxon>Tracheophyta</taxon>
        <taxon>Spermatophyta</taxon>
        <taxon>Magnoliopsida</taxon>
        <taxon>eudicotyledons</taxon>
        <taxon>Gunneridae</taxon>
        <taxon>Pentapetalae</taxon>
        <taxon>rosids</taxon>
        <taxon>malvids</taxon>
        <taxon>Myrtales</taxon>
        <taxon>Lythraceae</taxon>
        <taxon>Punica</taxon>
    </lineage>
</organism>
<accession>A0A2I0KI45</accession>